<dbReference type="Proteomes" id="UP001230504">
    <property type="component" value="Unassembled WGS sequence"/>
</dbReference>
<dbReference type="AlphaFoldDB" id="A0AAD8PTE7"/>
<dbReference type="RefSeq" id="XP_060410867.1">
    <property type="nucleotide sequence ID" value="XM_060552519.1"/>
</dbReference>
<reference evidence="1" key="1">
    <citation type="submission" date="2021-06" db="EMBL/GenBank/DDBJ databases">
        <title>Comparative genomics, transcriptomics and evolutionary studies reveal genomic signatures of adaptation to plant cell wall in hemibiotrophic fungi.</title>
        <authorList>
            <consortium name="DOE Joint Genome Institute"/>
            <person name="Baroncelli R."/>
            <person name="Diaz J.F."/>
            <person name="Benocci T."/>
            <person name="Peng M."/>
            <person name="Battaglia E."/>
            <person name="Haridas S."/>
            <person name="Andreopoulos W."/>
            <person name="Labutti K."/>
            <person name="Pangilinan J."/>
            <person name="Floch G.L."/>
            <person name="Makela M.R."/>
            <person name="Henrissat B."/>
            <person name="Grigoriev I.V."/>
            <person name="Crouch J.A."/>
            <person name="De Vries R.P."/>
            <person name="Sukno S.A."/>
            <person name="Thon M.R."/>
        </authorList>
    </citation>
    <scope>NUCLEOTIDE SEQUENCE</scope>
    <source>
        <strain evidence="1">CBS 125086</strain>
    </source>
</reference>
<name>A0AAD8PTE7_9PEZI</name>
<comment type="caution">
    <text evidence="1">The sequence shown here is derived from an EMBL/GenBank/DDBJ whole genome shotgun (WGS) entry which is preliminary data.</text>
</comment>
<sequence>MYPCTHVPMLIFPCTCPALPFPSLPYSHYPRSFLLQCECPRLSQQLSRSFQFTKLPHLGPLT</sequence>
<evidence type="ECO:0000313" key="2">
    <source>
        <dbReference type="Proteomes" id="UP001230504"/>
    </source>
</evidence>
<dbReference type="GeneID" id="85436759"/>
<evidence type="ECO:0000313" key="1">
    <source>
        <dbReference type="EMBL" id="KAK1579764.1"/>
    </source>
</evidence>
<proteinExistence type="predicted"/>
<protein>
    <submittedName>
        <fullName evidence="1">Uncharacterized protein</fullName>
    </submittedName>
</protein>
<keyword evidence="2" id="KW-1185">Reference proteome</keyword>
<organism evidence="1 2">
    <name type="scientific">Colletotrichum navitas</name>
    <dbReference type="NCBI Taxonomy" id="681940"/>
    <lineage>
        <taxon>Eukaryota</taxon>
        <taxon>Fungi</taxon>
        <taxon>Dikarya</taxon>
        <taxon>Ascomycota</taxon>
        <taxon>Pezizomycotina</taxon>
        <taxon>Sordariomycetes</taxon>
        <taxon>Hypocreomycetidae</taxon>
        <taxon>Glomerellales</taxon>
        <taxon>Glomerellaceae</taxon>
        <taxon>Colletotrichum</taxon>
        <taxon>Colletotrichum graminicola species complex</taxon>
    </lineage>
</organism>
<gene>
    <name evidence="1" type="ORF">LY79DRAFT_334466</name>
</gene>
<accession>A0AAD8PTE7</accession>
<dbReference type="EMBL" id="JAHLJV010000062">
    <property type="protein sequence ID" value="KAK1579764.1"/>
    <property type="molecule type" value="Genomic_DNA"/>
</dbReference>